<feature type="domain" description="HTH cro/C1-type" evidence="2">
    <location>
        <begin position="24"/>
        <end position="76"/>
    </location>
</feature>
<gene>
    <name evidence="3" type="ORF">ERX46_12580</name>
</gene>
<evidence type="ECO:0000313" key="4">
    <source>
        <dbReference type="Proteomes" id="UP000293952"/>
    </source>
</evidence>
<comment type="caution">
    <text evidence="3">The sequence shown here is derived from an EMBL/GenBank/DDBJ whole genome shotgun (WGS) entry which is preliminary data.</text>
</comment>
<evidence type="ECO:0000256" key="1">
    <source>
        <dbReference type="SAM" id="MobiDB-lite"/>
    </source>
</evidence>
<feature type="region of interest" description="Disordered" evidence="1">
    <location>
        <begin position="96"/>
        <end position="117"/>
    </location>
</feature>
<sequence>MGKTNIDWFQMADAAIISKIGHFIKKTRLGLNKTQKQLAEDAGLNSWTISQIENGEAINLTSLIQLLRSLNALHVFDAFEIEDEISPLAYAKLKRKERERASGNTNVVNEPKEDLEW</sequence>
<evidence type="ECO:0000313" key="3">
    <source>
        <dbReference type="EMBL" id="RYM32887.1"/>
    </source>
</evidence>
<dbReference type="CDD" id="cd00093">
    <property type="entry name" value="HTH_XRE"/>
    <property type="match status" value="1"/>
</dbReference>
<dbReference type="Proteomes" id="UP000293952">
    <property type="component" value="Unassembled WGS sequence"/>
</dbReference>
<evidence type="ECO:0000259" key="2">
    <source>
        <dbReference type="PROSITE" id="PS50943"/>
    </source>
</evidence>
<name>A0A4Q4KJL7_9FLAO</name>
<organism evidence="3 4">
    <name type="scientific">Brumimicrobium glaciale</name>
    <dbReference type="NCBI Taxonomy" id="200475"/>
    <lineage>
        <taxon>Bacteria</taxon>
        <taxon>Pseudomonadati</taxon>
        <taxon>Bacteroidota</taxon>
        <taxon>Flavobacteriia</taxon>
        <taxon>Flavobacteriales</taxon>
        <taxon>Crocinitomicaceae</taxon>
        <taxon>Brumimicrobium</taxon>
    </lineage>
</organism>
<dbReference type="OrthoDB" id="8690238at2"/>
<dbReference type="GO" id="GO:0003677">
    <property type="term" value="F:DNA binding"/>
    <property type="evidence" value="ECO:0007669"/>
    <property type="project" value="InterPro"/>
</dbReference>
<dbReference type="Gene3D" id="1.10.260.40">
    <property type="entry name" value="lambda repressor-like DNA-binding domains"/>
    <property type="match status" value="1"/>
</dbReference>
<dbReference type="SUPFAM" id="SSF47413">
    <property type="entry name" value="lambda repressor-like DNA-binding domains"/>
    <property type="match status" value="1"/>
</dbReference>
<dbReference type="InterPro" id="IPR001387">
    <property type="entry name" value="Cro/C1-type_HTH"/>
</dbReference>
<accession>A0A4Q4KJL7</accession>
<dbReference type="InterPro" id="IPR010982">
    <property type="entry name" value="Lambda_DNA-bd_dom_sf"/>
</dbReference>
<dbReference type="Pfam" id="PF01381">
    <property type="entry name" value="HTH_3"/>
    <property type="match status" value="1"/>
</dbReference>
<keyword evidence="4" id="KW-1185">Reference proteome</keyword>
<protein>
    <submittedName>
        <fullName evidence="3">XRE family transcriptional regulator</fullName>
    </submittedName>
</protein>
<dbReference type="SMART" id="SM00530">
    <property type="entry name" value="HTH_XRE"/>
    <property type="match status" value="1"/>
</dbReference>
<dbReference type="EMBL" id="SETE01000005">
    <property type="protein sequence ID" value="RYM32887.1"/>
    <property type="molecule type" value="Genomic_DNA"/>
</dbReference>
<reference evidence="3 4" key="1">
    <citation type="submission" date="2019-02" db="EMBL/GenBank/DDBJ databases">
        <title>Genome sequence of the sea-ice species Brumimicrobium glaciale.</title>
        <authorList>
            <person name="Bowman J.P."/>
        </authorList>
    </citation>
    <scope>NUCLEOTIDE SEQUENCE [LARGE SCALE GENOMIC DNA]</scope>
    <source>
        <strain evidence="3 4">IC156</strain>
    </source>
</reference>
<dbReference type="RefSeq" id="WP_130094224.1">
    <property type="nucleotide sequence ID" value="NZ_SETE01000005.1"/>
</dbReference>
<dbReference type="AlphaFoldDB" id="A0A4Q4KJL7"/>
<proteinExistence type="predicted"/>
<dbReference type="PROSITE" id="PS50943">
    <property type="entry name" value="HTH_CROC1"/>
    <property type="match status" value="1"/>
</dbReference>